<keyword evidence="3" id="KW-1185">Reference proteome</keyword>
<name>A0A7I4E414_PHYPA</name>
<dbReference type="PANTHER" id="PTHR26312">
    <property type="entry name" value="TETRATRICOPEPTIDE REPEAT PROTEIN 5"/>
    <property type="match status" value="1"/>
</dbReference>
<dbReference type="Gramene" id="Pp3c5_9780V3.2">
    <property type="protein sequence ID" value="Pp3c5_9780V3.2"/>
    <property type="gene ID" value="Pp3c5_9780"/>
</dbReference>
<dbReference type="InterPro" id="IPR011990">
    <property type="entry name" value="TPR-like_helical_dom_sf"/>
</dbReference>
<dbReference type="Proteomes" id="UP000006727">
    <property type="component" value="Chromosome 5"/>
</dbReference>
<dbReference type="EnsemblPlants" id="Pp3c5_9780V3.2">
    <property type="protein sequence ID" value="Pp3c5_9780V3.2"/>
    <property type="gene ID" value="Pp3c5_9780"/>
</dbReference>
<reference evidence="2 3" key="1">
    <citation type="journal article" date="2008" name="Science">
        <title>The Physcomitrella genome reveals evolutionary insights into the conquest of land by plants.</title>
        <authorList>
            <person name="Rensing S."/>
            <person name="Lang D."/>
            <person name="Zimmer A."/>
            <person name="Terry A."/>
            <person name="Salamov A."/>
            <person name="Shapiro H."/>
            <person name="Nishiyama T."/>
            <person name="Perroud P.-F."/>
            <person name="Lindquist E."/>
            <person name="Kamisugi Y."/>
            <person name="Tanahashi T."/>
            <person name="Sakakibara K."/>
            <person name="Fujita T."/>
            <person name="Oishi K."/>
            <person name="Shin-I T."/>
            <person name="Kuroki Y."/>
            <person name="Toyoda A."/>
            <person name="Suzuki Y."/>
            <person name="Hashimoto A."/>
            <person name="Yamaguchi K."/>
            <person name="Sugano A."/>
            <person name="Kohara Y."/>
            <person name="Fujiyama A."/>
            <person name="Anterola A."/>
            <person name="Aoki S."/>
            <person name="Ashton N."/>
            <person name="Barbazuk W.B."/>
            <person name="Barker E."/>
            <person name="Bennetzen J."/>
            <person name="Bezanilla M."/>
            <person name="Blankenship R."/>
            <person name="Cho S.H."/>
            <person name="Dutcher S."/>
            <person name="Estelle M."/>
            <person name="Fawcett J.A."/>
            <person name="Gundlach H."/>
            <person name="Hanada K."/>
            <person name="Heyl A."/>
            <person name="Hicks K.A."/>
            <person name="Hugh J."/>
            <person name="Lohr M."/>
            <person name="Mayer K."/>
            <person name="Melkozernov A."/>
            <person name="Murata T."/>
            <person name="Nelson D."/>
            <person name="Pils B."/>
            <person name="Prigge M."/>
            <person name="Reiss B."/>
            <person name="Renner T."/>
            <person name="Rombauts S."/>
            <person name="Rushton P."/>
            <person name="Sanderfoot A."/>
            <person name="Schween G."/>
            <person name="Shiu S.-H."/>
            <person name="Stueber K."/>
            <person name="Theodoulou F.L."/>
            <person name="Tu H."/>
            <person name="Van de Peer Y."/>
            <person name="Verrier P.J."/>
            <person name="Waters E."/>
            <person name="Wood A."/>
            <person name="Yang L."/>
            <person name="Cove D."/>
            <person name="Cuming A."/>
            <person name="Hasebe M."/>
            <person name="Lucas S."/>
            <person name="Mishler D.B."/>
            <person name="Reski R."/>
            <person name="Grigoriev I."/>
            <person name="Quatrano R.S."/>
            <person name="Boore J.L."/>
        </authorList>
    </citation>
    <scope>NUCLEOTIDE SEQUENCE [LARGE SCALE GENOMIC DNA]</scope>
    <source>
        <strain evidence="2 3">cv. Gransden 2004</strain>
    </source>
</reference>
<feature type="compositionally biased region" description="Basic and acidic residues" evidence="1">
    <location>
        <begin position="110"/>
        <end position="126"/>
    </location>
</feature>
<dbReference type="EMBL" id="ABEU02000005">
    <property type="status" value="NOT_ANNOTATED_CDS"/>
    <property type="molecule type" value="Genomic_DNA"/>
</dbReference>
<protein>
    <submittedName>
        <fullName evidence="2">Uncharacterized protein</fullName>
    </submittedName>
</protein>
<feature type="region of interest" description="Disordered" evidence="1">
    <location>
        <begin position="57"/>
        <end position="126"/>
    </location>
</feature>
<feature type="compositionally biased region" description="Polar residues" evidence="1">
    <location>
        <begin position="84"/>
        <end position="93"/>
    </location>
</feature>
<dbReference type="Gene3D" id="1.25.40.10">
    <property type="entry name" value="Tetratricopeptide repeat domain"/>
    <property type="match status" value="1"/>
</dbReference>
<feature type="compositionally biased region" description="Polar residues" evidence="1">
    <location>
        <begin position="57"/>
        <end position="67"/>
    </location>
</feature>
<dbReference type="SUPFAM" id="SSF48452">
    <property type="entry name" value="TPR-like"/>
    <property type="match status" value="1"/>
</dbReference>
<sequence>MSELALQGSPLADSLRCCLASRTPVVLRNVAAFGRLACSPAVDARVWCGIEPSKPPKTNGSVFQDQESSLSKSKSSVSHSQSVNNPARCQASVTAYPPPTRQSVGVLERPVVEEKPTPELRPDTIDQHAEPLPRSFLAESVNGTLVECNGKGSRPLYTNVLTELQLSYLGTSSTEVRAPVDNEAVKMAFEAALENAPGNARIVSEYAMFTWKTLGDIDAAEMLYNKALELAPHDADIQASHALFLWQCDE</sequence>
<dbReference type="PANTHER" id="PTHR26312:SF222">
    <property type="entry name" value="EXPRESSED PROTEIN"/>
    <property type="match status" value="1"/>
</dbReference>
<reference evidence="2 3" key="2">
    <citation type="journal article" date="2018" name="Plant J.">
        <title>The Physcomitrella patens chromosome-scale assembly reveals moss genome structure and evolution.</title>
        <authorList>
            <person name="Lang D."/>
            <person name="Ullrich K.K."/>
            <person name="Murat F."/>
            <person name="Fuchs J."/>
            <person name="Jenkins J."/>
            <person name="Haas F.B."/>
            <person name="Piednoel M."/>
            <person name="Gundlach H."/>
            <person name="Van Bel M."/>
            <person name="Meyberg R."/>
            <person name="Vives C."/>
            <person name="Morata J."/>
            <person name="Symeonidi A."/>
            <person name="Hiss M."/>
            <person name="Muchero W."/>
            <person name="Kamisugi Y."/>
            <person name="Saleh O."/>
            <person name="Blanc G."/>
            <person name="Decker E.L."/>
            <person name="van Gessel N."/>
            <person name="Grimwood J."/>
            <person name="Hayes R.D."/>
            <person name="Graham S.W."/>
            <person name="Gunter L.E."/>
            <person name="McDaniel S.F."/>
            <person name="Hoernstein S.N.W."/>
            <person name="Larsson A."/>
            <person name="Li F.W."/>
            <person name="Perroud P.F."/>
            <person name="Phillips J."/>
            <person name="Ranjan P."/>
            <person name="Rokshar D.S."/>
            <person name="Rothfels C.J."/>
            <person name="Schneider L."/>
            <person name="Shu S."/>
            <person name="Stevenson D.W."/>
            <person name="Thummler F."/>
            <person name="Tillich M."/>
            <person name="Villarreal Aguilar J.C."/>
            <person name="Widiez T."/>
            <person name="Wong G.K."/>
            <person name="Wymore A."/>
            <person name="Zhang Y."/>
            <person name="Zimmer A.D."/>
            <person name="Quatrano R.S."/>
            <person name="Mayer K.F.X."/>
            <person name="Goodstein D."/>
            <person name="Casacuberta J.M."/>
            <person name="Vandepoele K."/>
            <person name="Reski R."/>
            <person name="Cuming A.C."/>
            <person name="Tuskan G.A."/>
            <person name="Maumus F."/>
            <person name="Salse J."/>
            <person name="Schmutz J."/>
            <person name="Rensing S.A."/>
        </authorList>
    </citation>
    <scope>NUCLEOTIDE SEQUENCE [LARGE SCALE GENOMIC DNA]</scope>
    <source>
        <strain evidence="2 3">cv. Gransden 2004</strain>
    </source>
</reference>
<dbReference type="AlphaFoldDB" id="A0A7I4E414"/>
<reference evidence="2" key="3">
    <citation type="submission" date="2020-12" db="UniProtKB">
        <authorList>
            <consortium name="EnsemblPlants"/>
        </authorList>
    </citation>
    <scope>IDENTIFICATION</scope>
</reference>
<accession>A0A7I4E414</accession>
<dbReference type="InParanoid" id="A0A7I4E414"/>
<proteinExistence type="predicted"/>
<evidence type="ECO:0000313" key="2">
    <source>
        <dbReference type="EnsemblPlants" id="Pp3c5_9780V3.2"/>
    </source>
</evidence>
<evidence type="ECO:0000313" key="3">
    <source>
        <dbReference type="Proteomes" id="UP000006727"/>
    </source>
</evidence>
<evidence type="ECO:0000256" key="1">
    <source>
        <dbReference type="SAM" id="MobiDB-lite"/>
    </source>
</evidence>
<feature type="compositionally biased region" description="Low complexity" evidence="1">
    <location>
        <begin position="68"/>
        <end position="83"/>
    </location>
</feature>
<organism evidence="2 3">
    <name type="scientific">Physcomitrium patens</name>
    <name type="common">Spreading-leaved earth moss</name>
    <name type="synonym">Physcomitrella patens</name>
    <dbReference type="NCBI Taxonomy" id="3218"/>
    <lineage>
        <taxon>Eukaryota</taxon>
        <taxon>Viridiplantae</taxon>
        <taxon>Streptophyta</taxon>
        <taxon>Embryophyta</taxon>
        <taxon>Bryophyta</taxon>
        <taxon>Bryophytina</taxon>
        <taxon>Bryopsida</taxon>
        <taxon>Funariidae</taxon>
        <taxon>Funariales</taxon>
        <taxon>Funariaceae</taxon>
        <taxon>Physcomitrium</taxon>
    </lineage>
</organism>